<feature type="compositionally biased region" description="Low complexity" evidence="1">
    <location>
        <begin position="100"/>
        <end position="112"/>
    </location>
</feature>
<dbReference type="EMBL" id="JAYMYS010000006">
    <property type="protein sequence ID" value="KAK7390462.1"/>
    <property type="molecule type" value="Genomic_DNA"/>
</dbReference>
<dbReference type="PANTHER" id="PTHR33356:SF5">
    <property type="entry name" value="TIP41-LIKE PROTEIN"/>
    <property type="match status" value="1"/>
</dbReference>
<gene>
    <name evidence="2" type="ORF">VNO78_25768</name>
</gene>
<comment type="caution">
    <text evidence="2">The sequence shown here is derived from an EMBL/GenBank/DDBJ whole genome shotgun (WGS) entry which is preliminary data.</text>
</comment>
<dbReference type="PANTHER" id="PTHR33356">
    <property type="entry name" value="TIP41-LIKE PROTEIN"/>
    <property type="match status" value="1"/>
</dbReference>
<keyword evidence="3" id="KW-1185">Reference proteome</keyword>
<protein>
    <submittedName>
        <fullName evidence="2">Uncharacterized protein</fullName>
    </submittedName>
</protein>
<feature type="region of interest" description="Disordered" evidence="1">
    <location>
        <begin position="194"/>
        <end position="227"/>
    </location>
</feature>
<dbReference type="Proteomes" id="UP001386955">
    <property type="component" value="Unassembled WGS sequence"/>
</dbReference>
<evidence type="ECO:0000313" key="2">
    <source>
        <dbReference type="EMBL" id="KAK7390462.1"/>
    </source>
</evidence>
<feature type="compositionally biased region" description="Low complexity" evidence="1">
    <location>
        <begin position="212"/>
        <end position="227"/>
    </location>
</feature>
<feature type="region of interest" description="Disordered" evidence="1">
    <location>
        <begin position="82"/>
        <end position="112"/>
    </location>
</feature>
<organism evidence="2 3">
    <name type="scientific">Psophocarpus tetragonolobus</name>
    <name type="common">Winged bean</name>
    <name type="synonym">Dolichos tetragonolobus</name>
    <dbReference type="NCBI Taxonomy" id="3891"/>
    <lineage>
        <taxon>Eukaryota</taxon>
        <taxon>Viridiplantae</taxon>
        <taxon>Streptophyta</taxon>
        <taxon>Embryophyta</taxon>
        <taxon>Tracheophyta</taxon>
        <taxon>Spermatophyta</taxon>
        <taxon>Magnoliopsida</taxon>
        <taxon>eudicotyledons</taxon>
        <taxon>Gunneridae</taxon>
        <taxon>Pentapetalae</taxon>
        <taxon>rosids</taxon>
        <taxon>fabids</taxon>
        <taxon>Fabales</taxon>
        <taxon>Fabaceae</taxon>
        <taxon>Papilionoideae</taxon>
        <taxon>50 kb inversion clade</taxon>
        <taxon>NPAAA clade</taxon>
        <taxon>indigoferoid/millettioid clade</taxon>
        <taxon>Phaseoleae</taxon>
        <taxon>Psophocarpus</taxon>
    </lineage>
</organism>
<dbReference type="AlphaFoldDB" id="A0AAN9XFQ1"/>
<feature type="compositionally biased region" description="Low complexity" evidence="1">
    <location>
        <begin position="194"/>
        <end position="204"/>
    </location>
</feature>
<name>A0AAN9XFQ1_PSOTE</name>
<evidence type="ECO:0000256" key="1">
    <source>
        <dbReference type="SAM" id="MobiDB-lite"/>
    </source>
</evidence>
<evidence type="ECO:0000313" key="3">
    <source>
        <dbReference type="Proteomes" id="UP001386955"/>
    </source>
</evidence>
<proteinExistence type="predicted"/>
<sequence>MAENLDDGEFWLPSQFLTDDDEDASFCSKNPKNDDVFNAVTKSLFPYLSSSSETESSDEEDHLAELTRRVALQLDLHHSEHQPKGVFAGGSPQSTLSAFGSSGKGSSPNGGVSNADCSSATFDLLRAAAGEVERMRLSEEDNRRYGFSFNNAAPKVNAVNFNGFGFYNSQQQQQPSLSQQQLHIAQFQMMRQQQMAKQQQQSQMVPNRERNNNNNNNGVRGGNTNTTNNVGLGLSATAWPHGSGMRAVFLGGKRESTGTGVFLPRVHEARKKPGCNTVLVPDRVAQALNLKLEGMVGGNLNHQHQHQHQQKSLLKGSVVTRVKSNNFNNNSNWNGYGYHTYQKRNNNNLKHQQTQVVNQEIHLPQEWTY</sequence>
<reference evidence="2 3" key="1">
    <citation type="submission" date="2024-01" db="EMBL/GenBank/DDBJ databases">
        <title>The genomes of 5 underutilized Papilionoideae crops provide insights into root nodulation and disease resistanc.</title>
        <authorList>
            <person name="Jiang F."/>
        </authorList>
    </citation>
    <scope>NUCLEOTIDE SEQUENCE [LARGE SCALE GENOMIC DNA]</scope>
    <source>
        <strain evidence="2">DUOXIRENSHENG_FW03</strain>
        <tissue evidence="2">Leaves</tissue>
    </source>
</reference>
<accession>A0AAN9XFQ1</accession>